<dbReference type="Gene3D" id="1.25.40.420">
    <property type="match status" value="1"/>
</dbReference>
<dbReference type="Pfam" id="PF07707">
    <property type="entry name" value="BACK"/>
    <property type="match status" value="1"/>
</dbReference>
<dbReference type="PROSITE" id="PS50097">
    <property type="entry name" value="BTB"/>
    <property type="match status" value="1"/>
</dbReference>
<dbReference type="STRING" id="1432141.A0A015K6M6"/>
<dbReference type="Pfam" id="PF00651">
    <property type="entry name" value="BTB"/>
    <property type="match status" value="1"/>
</dbReference>
<dbReference type="InterPro" id="IPR011705">
    <property type="entry name" value="BACK"/>
</dbReference>
<evidence type="ECO:0000313" key="2">
    <source>
        <dbReference type="EMBL" id="EXX55086.1"/>
    </source>
</evidence>
<reference evidence="2 3" key="1">
    <citation type="submission" date="2014-02" db="EMBL/GenBank/DDBJ databases">
        <title>Single nucleus genome sequencing reveals high similarity among nuclei of an endomycorrhizal fungus.</title>
        <authorList>
            <person name="Lin K."/>
            <person name="Geurts R."/>
            <person name="Zhang Z."/>
            <person name="Limpens E."/>
            <person name="Saunders D.G."/>
            <person name="Mu D."/>
            <person name="Pang E."/>
            <person name="Cao H."/>
            <person name="Cha H."/>
            <person name="Lin T."/>
            <person name="Zhou Q."/>
            <person name="Shang Y."/>
            <person name="Li Y."/>
            <person name="Ivanov S."/>
            <person name="Sharma T."/>
            <person name="Velzen R.V."/>
            <person name="Ruijter N.D."/>
            <person name="Aanen D.K."/>
            <person name="Win J."/>
            <person name="Kamoun S."/>
            <person name="Bisseling T."/>
            <person name="Huang S."/>
        </authorList>
    </citation>
    <scope>NUCLEOTIDE SEQUENCE [LARGE SCALE GENOMIC DNA]</scope>
    <source>
        <strain evidence="3">DAOM197198w</strain>
    </source>
</reference>
<dbReference type="OrthoDB" id="298084at2759"/>
<dbReference type="InterPro" id="IPR051481">
    <property type="entry name" value="BTB-POZ/Galectin-3-binding"/>
</dbReference>
<sequence length="474" mass="55928">MENASAMVKSWYKLANDLTVLLSETYSCDVIIKVGEENDFETFKAHSLILRARSDYFKAALSTTWSRKNSDGFYVIKLYNMNISYDIFYEVLFYIYGGYVLAYDLEVTEKLQLMIAADVLMLDHLINFLEEDLICREIDYVNKYTSEVLLTVVQILGCKELLKICEKKLLLQPKNLFYSEEFLSIPRNYLISLLERNVLGLNEITIWNRVLNWAIHNTPECISLNMNNIADWTIEQVDALKANIDEFLLLIRFFKMEPKRFIEKVGPFKQIFEEDLYDEIIKYHEKSIDFEPTYEVLPLRLNSVLLNESCLKPISSWIDLPKDKRNDWYNKYEKTNIKINYEEIPYDFHILYRCLGTKLTETGWCKYVYNQGPTLTVIKIKDDSVPLIFGGYRNISWSEENNENGIGGDGFTFYSYDINGYIKFRWVDKHLALNMHLGSRNNSYDFRRGKSIYIDEIYTIDTFEVFKVVKKEDL</sequence>
<dbReference type="PANTHER" id="PTHR24410:SF23">
    <property type="entry name" value="BTB DOMAIN-CONTAINING PROTEIN-RELATED"/>
    <property type="match status" value="1"/>
</dbReference>
<evidence type="ECO:0000313" key="3">
    <source>
        <dbReference type="Proteomes" id="UP000022910"/>
    </source>
</evidence>
<dbReference type="InterPro" id="IPR000210">
    <property type="entry name" value="BTB/POZ_dom"/>
</dbReference>
<dbReference type="EMBL" id="JEMT01028337">
    <property type="protein sequence ID" value="EXX55086.1"/>
    <property type="molecule type" value="Genomic_DNA"/>
</dbReference>
<dbReference type="HOGENOM" id="CLU_021542_0_1_1"/>
<organism evidence="2 3">
    <name type="scientific">Rhizophagus irregularis (strain DAOM 197198w)</name>
    <name type="common">Glomus intraradices</name>
    <dbReference type="NCBI Taxonomy" id="1432141"/>
    <lineage>
        <taxon>Eukaryota</taxon>
        <taxon>Fungi</taxon>
        <taxon>Fungi incertae sedis</taxon>
        <taxon>Mucoromycota</taxon>
        <taxon>Glomeromycotina</taxon>
        <taxon>Glomeromycetes</taxon>
        <taxon>Glomerales</taxon>
        <taxon>Glomeraceae</taxon>
        <taxon>Rhizophagus</taxon>
    </lineage>
</organism>
<keyword evidence="3" id="KW-1185">Reference proteome</keyword>
<name>A0A015K6M6_RHIIW</name>
<dbReference type="SMR" id="A0A015K6M6"/>
<dbReference type="PANTHER" id="PTHR24410">
    <property type="entry name" value="HL07962P-RELATED"/>
    <property type="match status" value="1"/>
</dbReference>
<accession>A0A015K6M6</accession>
<dbReference type="Gene3D" id="3.30.710.10">
    <property type="entry name" value="Potassium Channel Kv1.1, Chain A"/>
    <property type="match status" value="1"/>
</dbReference>
<proteinExistence type="predicted"/>
<gene>
    <name evidence="2" type="ORF">RirG_228560</name>
</gene>
<dbReference type="SUPFAM" id="SSF54695">
    <property type="entry name" value="POZ domain"/>
    <property type="match status" value="1"/>
</dbReference>
<dbReference type="InterPro" id="IPR011333">
    <property type="entry name" value="SKP1/BTB/POZ_sf"/>
</dbReference>
<comment type="caution">
    <text evidence="2">The sequence shown here is derived from an EMBL/GenBank/DDBJ whole genome shotgun (WGS) entry which is preliminary data.</text>
</comment>
<feature type="domain" description="BTB" evidence="1">
    <location>
        <begin position="28"/>
        <end position="104"/>
    </location>
</feature>
<dbReference type="Proteomes" id="UP000022910">
    <property type="component" value="Unassembled WGS sequence"/>
</dbReference>
<protein>
    <recommendedName>
        <fullName evidence="1">BTB domain-containing protein</fullName>
    </recommendedName>
</protein>
<dbReference type="CDD" id="cd18186">
    <property type="entry name" value="BTB_POZ_ZBTB_KLHL-like"/>
    <property type="match status" value="1"/>
</dbReference>
<dbReference type="SMART" id="SM00225">
    <property type="entry name" value="BTB"/>
    <property type="match status" value="1"/>
</dbReference>
<dbReference type="AlphaFoldDB" id="A0A015K6M6"/>
<evidence type="ECO:0000259" key="1">
    <source>
        <dbReference type="PROSITE" id="PS50097"/>
    </source>
</evidence>